<dbReference type="GeneTree" id="ENSGT01130000278292"/>
<sequence>MIYGLFVTLFCTIPNHDHTSAGYSVAVVSSFHSPHDVPSTKIMSRGGVTHSASAEGKTQLYRRSPSAVCMCREQSDIAGRKMKFCGLWKETLVLAEDYLSFCCTSPHQAPPPPSESAAAMRRLGWDIERQHQARFDNLAQTFLVQCGPDHCLSLRKVMKELVGDGHLNWGRVVSLFAFTGVLARKILEQKPGLDPRQQQELGQEPMSCRRLAETIADYLGEEKKDWLLDNDGWEGFCKFSRSAREVSQDSSMKKALFAAAGVGLAGLTFLLVR</sequence>
<feature type="transmembrane region" description="Helical" evidence="3">
    <location>
        <begin position="255"/>
        <end position="272"/>
    </location>
</feature>
<dbReference type="GO" id="GO:0008630">
    <property type="term" value="P:intrinsic apoptotic signaling pathway in response to DNA damage"/>
    <property type="evidence" value="ECO:0007669"/>
    <property type="project" value="TreeGrafter"/>
</dbReference>
<dbReference type="PANTHER" id="PTHR11256:SF61">
    <property type="entry name" value="BCL2-LIKE 10"/>
    <property type="match status" value="1"/>
</dbReference>
<dbReference type="Proteomes" id="UP000265160">
    <property type="component" value="LG1"/>
</dbReference>
<dbReference type="GO" id="GO:0051400">
    <property type="term" value="F:BH domain binding"/>
    <property type="evidence" value="ECO:0007669"/>
    <property type="project" value="TreeGrafter"/>
</dbReference>
<evidence type="ECO:0000256" key="2">
    <source>
        <dbReference type="ARBA" id="ARBA00022703"/>
    </source>
</evidence>
<reference evidence="5 6" key="1">
    <citation type="journal article" date="2014" name="Nature">
        <title>The genomic substrate for adaptive radiation in African cichlid fish.</title>
        <authorList>
            <person name="Brawand D."/>
            <person name="Wagner C.E."/>
            <person name="Li Y.I."/>
            <person name="Malinsky M."/>
            <person name="Keller I."/>
            <person name="Fan S."/>
            <person name="Simakov O."/>
            <person name="Ng A.Y."/>
            <person name="Lim Z.W."/>
            <person name="Bezault E."/>
            <person name="Turner-Maier J."/>
            <person name="Johnson J."/>
            <person name="Alcazar R."/>
            <person name="Noh H.J."/>
            <person name="Russell P."/>
            <person name="Aken B."/>
            <person name="Alfoldi J."/>
            <person name="Amemiya C."/>
            <person name="Azzouzi N."/>
            <person name="Baroiller J.F."/>
            <person name="Barloy-Hubler F."/>
            <person name="Berlin A."/>
            <person name="Bloomquist R."/>
            <person name="Carleton K.L."/>
            <person name="Conte M.A."/>
            <person name="D'Cotta H."/>
            <person name="Eshel O."/>
            <person name="Gaffney L."/>
            <person name="Galibert F."/>
            <person name="Gante H.F."/>
            <person name="Gnerre S."/>
            <person name="Greuter L."/>
            <person name="Guyon R."/>
            <person name="Haddad N.S."/>
            <person name="Haerty W."/>
            <person name="Harris R.M."/>
            <person name="Hofmann H.A."/>
            <person name="Hourlier T."/>
            <person name="Hulata G."/>
            <person name="Jaffe D.B."/>
            <person name="Lara M."/>
            <person name="Lee A.P."/>
            <person name="MacCallum I."/>
            <person name="Mwaiko S."/>
            <person name="Nikaido M."/>
            <person name="Nishihara H."/>
            <person name="Ozouf-Costaz C."/>
            <person name="Penman D.J."/>
            <person name="Przybylski D."/>
            <person name="Rakotomanga M."/>
            <person name="Renn S.C.P."/>
            <person name="Ribeiro F.J."/>
            <person name="Ron M."/>
            <person name="Salzburger W."/>
            <person name="Sanchez-Pulido L."/>
            <person name="Santos M.E."/>
            <person name="Searle S."/>
            <person name="Sharpe T."/>
            <person name="Swofford R."/>
            <person name="Tan F.J."/>
            <person name="Williams L."/>
            <person name="Young S."/>
            <person name="Yin S."/>
            <person name="Okada N."/>
            <person name="Kocher T.D."/>
            <person name="Miska E.A."/>
            <person name="Lander E.S."/>
            <person name="Venkatesh B."/>
            <person name="Fernald R.D."/>
            <person name="Meyer A."/>
            <person name="Ponting C.P."/>
            <person name="Streelman J.T."/>
            <person name="Lindblad-Toh K."/>
            <person name="Seehausen O."/>
            <person name="Di Palma F."/>
        </authorList>
    </citation>
    <scope>NUCLEOTIDE SEQUENCE</scope>
</reference>
<dbReference type="CDD" id="cd06845">
    <property type="entry name" value="Bcl-2_like"/>
    <property type="match status" value="1"/>
</dbReference>
<keyword evidence="3" id="KW-1133">Transmembrane helix</keyword>
<protein>
    <submittedName>
        <fullName evidence="5">BCL2 like 10</fullName>
    </submittedName>
</protein>
<dbReference type="STRING" id="106582.ENSMZEP00005010794"/>
<comment type="similarity">
    <text evidence="1">Belongs to the Bcl-2 family.</text>
</comment>
<dbReference type="PANTHER" id="PTHR11256">
    <property type="entry name" value="BCL-2 RELATED"/>
    <property type="match status" value="1"/>
</dbReference>
<dbReference type="AlphaFoldDB" id="A0A3P9BLI0"/>
<keyword evidence="2" id="KW-0053">Apoptosis</keyword>
<dbReference type="GO" id="GO:0001836">
    <property type="term" value="P:release of cytochrome c from mitochondria"/>
    <property type="evidence" value="ECO:0007669"/>
    <property type="project" value="TreeGrafter"/>
</dbReference>
<feature type="domain" description="Bcl-2 Bcl-2 homology region 1-3" evidence="4">
    <location>
        <begin position="120"/>
        <end position="233"/>
    </location>
</feature>
<reference evidence="5" key="3">
    <citation type="submission" date="2025-09" db="UniProtKB">
        <authorList>
            <consortium name="Ensembl"/>
        </authorList>
    </citation>
    <scope>IDENTIFICATION</scope>
</reference>
<dbReference type="InterPro" id="IPR002475">
    <property type="entry name" value="Bcl2-like"/>
</dbReference>
<dbReference type="GO" id="GO:0042981">
    <property type="term" value="P:regulation of apoptotic process"/>
    <property type="evidence" value="ECO:0007669"/>
    <property type="project" value="InterPro"/>
</dbReference>
<evidence type="ECO:0000313" key="6">
    <source>
        <dbReference type="Proteomes" id="UP000265160"/>
    </source>
</evidence>
<keyword evidence="3" id="KW-0472">Membrane</keyword>
<dbReference type="InterPro" id="IPR036834">
    <property type="entry name" value="Bcl-2-like_sf"/>
</dbReference>
<accession>A0A3P9BLI0</accession>
<evidence type="ECO:0000313" key="5">
    <source>
        <dbReference type="Ensembl" id="ENSMZEP00005010794.1"/>
    </source>
</evidence>
<dbReference type="InterPro" id="IPR046371">
    <property type="entry name" value="Bcl-2_BH1-3"/>
</dbReference>
<dbReference type="InterPro" id="IPR026298">
    <property type="entry name" value="Bcl-2_fam"/>
</dbReference>
<reference evidence="5" key="2">
    <citation type="submission" date="2025-08" db="UniProtKB">
        <authorList>
            <consortium name="Ensembl"/>
        </authorList>
    </citation>
    <scope>IDENTIFICATION</scope>
</reference>
<dbReference type="Gene3D" id="1.10.437.10">
    <property type="entry name" value="Blc2-like"/>
    <property type="match status" value="1"/>
</dbReference>
<proteinExistence type="inferred from homology"/>
<organism evidence="5 6">
    <name type="scientific">Maylandia zebra</name>
    <name type="common">zebra mbuna</name>
    <dbReference type="NCBI Taxonomy" id="106582"/>
    <lineage>
        <taxon>Eukaryota</taxon>
        <taxon>Metazoa</taxon>
        <taxon>Chordata</taxon>
        <taxon>Craniata</taxon>
        <taxon>Vertebrata</taxon>
        <taxon>Euteleostomi</taxon>
        <taxon>Actinopterygii</taxon>
        <taxon>Neopterygii</taxon>
        <taxon>Teleostei</taxon>
        <taxon>Neoteleostei</taxon>
        <taxon>Acanthomorphata</taxon>
        <taxon>Ovalentaria</taxon>
        <taxon>Cichlomorphae</taxon>
        <taxon>Cichliformes</taxon>
        <taxon>Cichlidae</taxon>
        <taxon>African cichlids</taxon>
        <taxon>Pseudocrenilabrinae</taxon>
        <taxon>Haplochromini</taxon>
        <taxon>Maylandia</taxon>
        <taxon>Maylandia zebra complex</taxon>
    </lineage>
</organism>
<dbReference type="GO" id="GO:0005741">
    <property type="term" value="C:mitochondrial outer membrane"/>
    <property type="evidence" value="ECO:0007669"/>
    <property type="project" value="TreeGrafter"/>
</dbReference>
<dbReference type="SMART" id="SM00337">
    <property type="entry name" value="BCL"/>
    <property type="match status" value="1"/>
</dbReference>
<keyword evidence="6" id="KW-1185">Reference proteome</keyword>
<name>A0A3P9BLI0_9CICH</name>
<evidence type="ECO:0000256" key="1">
    <source>
        <dbReference type="ARBA" id="ARBA00009458"/>
    </source>
</evidence>
<evidence type="ECO:0000256" key="3">
    <source>
        <dbReference type="SAM" id="Phobius"/>
    </source>
</evidence>
<dbReference type="Pfam" id="PF00452">
    <property type="entry name" value="Bcl-2"/>
    <property type="match status" value="1"/>
</dbReference>
<dbReference type="Ensembl" id="ENSMZET00005011171.1">
    <property type="protein sequence ID" value="ENSMZEP00005010794.1"/>
    <property type="gene ID" value="ENSMZEG00005008114.1"/>
</dbReference>
<dbReference type="SUPFAM" id="SSF56854">
    <property type="entry name" value="Bcl-2 inhibitors of programmed cell death"/>
    <property type="match status" value="1"/>
</dbReference>
<dbReference type="GO" id="GO:0097192">
    <property type="term" value="P:extrinsic apoptotic signaling pathway in absence of ligand"/>
    <property type="evidence" value="ECO:0007669"/>
    <property type="project" value="TreeGrafter"/>
</dbReference>
<keyword evidence="3" id="KW-0812">Transmembrane</keyword>
<evidence type="ECO:0000259" key="4">
    <source>
        <dbReference type="SMART" id="SM00337"/>
    </source>
</evidence>
<dbReference type="PROSITE" id="PS50062">
    <property type="entry name" value="BCL2_FAMILY"/>
    <property type="match status" value="1"/>
</dbReference>